<evidence type="ECO:0000256" key="1">
    <source>
        <dbReference type="SAM" id="MobiDB-lite"/>
    </source>
</evidence>
<keyword evidence="3" id="KW-1185">Reference proteome</keyword>
<feature type="compositionally biased region" description="Basic and acidic residues" evidence="1">
    <location>
        <begin position="283"/>
        <end position="293"/>
    </location>
</feature>
<dbReference type="EMBL" id="MU005771">
    <property type="protein sequence ID" value="KAF2708793.1"/>
    <property type="molecule type" value="Genomic_DNA"/>
</dbReference>
<name>A0A6G1K845_9PLEO</name>
<gene>
    <name evidence="2" type="ORF">K504DRAFT_502809</name>
</gene>
<accession>A0A6G1K845</accession>
<protein>
    <submittedName>
        <fullName evidence="2">Uncharacterized protein</fullName>
    </submittedName>
</protein>
<dbReference type="AlphaFoldDB" id="A0A6G1K845"/>
<proteinExistence type="predicted"/>
<evidence type="ECO:0000313" key="2">
    <source>
        <dbReference type="EMBL" id="KAF2708793.1"/>
    </source>
</evidence>
<dbReference type="Proteomes" id="UP000799428">
    <property type="component" value="Unassembled WGS sequence"/>
</dbReference>
<reference evidence="2" key="1">
    <citation type="journal article" date="2020" name="Stud. Mycol.">
        <title>101 Dothideomycetes genomes: a test case for predicting lifestyles and emergence of pathogens.</title>
        <authorList>
            <person name="Haridas S."/>
            <person name="Albert R."/>
            <person name="Binder M."/>
            <person name="Bloem J."/>
            <person name="Labutti K."/>
            <person name="Salamov A."/>
            <person name="Andreopoulos B."/>
            <person name="Baker S."/>
            <person name="Barry K."/>
            <person name="Bills G."/>
            <person name="Bluhm B."/>
            <person name="Cannon C."/>
            <person name="Castanera R."/>
            <person name="Culley D."/>
            <person name="Daum C."/>
            <person name="Ezra D."/>
            <person name="Gonzalez J."/>
            <person name="Henrissat B."/>
            <person name="Kuo A."/>
            <person name="Liang C."/>
            <person name="Lipzen A."/>
            <person name="Lutzoni F."/>
            <person name="Magnuson J."/>
            <person name="Mondo S."/>
            <person name="Nolan M."/>
            <person name="Ohm R."/>
            <person name="Pangilinan J."/>
            <person name="Park H.-J."/>
            <person name="Ramirez L."/>
            <person name="Alfaro M."/>
            <person name="Sun H."/>
            <person name="Tritt A."/>
            <person name="Yoshinaga Y."/>
            <person name="Zwiers L.-H."/>
            <person name="Turgeon B."/>
            <person name="Goodwin S."/>
            <person name="Spatafora J."/>
            <person name="Crous P."/>
            <person name="Grigoriev I."/>
        </authorList>
    </citation>
    <scope>NUCLEOTIDE SEQUENCE</scope>
    <source>
        <strain evidence="2">CBS 279.74</strain>
    </source>
</reference>
<sequence>MPTQLLTHSCGHYSHPATNNTASVSETCPCCKVQRILGSIQACTRNWDKYGGPCPKHASQKFTEDYKTARKTFRVVKMRLVKYMYQLSLDAELEREWDLKHPGWQQQRQQLCGAEPPVSVSRSSAALDMATTTDCGTELQYHPKCTHDRRVRFTPDTMDEDTRTKRPLRAFARRSPEYKPGRWTAPSMANKWIDTSFFRVPADQFHSERYQDDLERNWERERIANKLSRFFALLSTISGRDGEDATQGVVHQSVRQEQDIGIGTEQIDGTNEHGLDGNQPCGDSRESGLHSVK</sequence>
<evidence type="ECO:0000313" key="3">
    <source>
        <dbReference type="Proteomes" id="UP000799428"/>
    </source>
</evidence>
<organism evidence="2 3">
    <name type="scientific">Pleomassaria siparia CBS 279.74</name>
    <dbReference type="NCBI Taxonomy" id="1314801"/>
    <lineage>
        <taxon>Eukaryota</taxon>
        <taxon>Fungi</taxon>
        <taxon>Dikarya</taxon>
        <taxon>Ascomycota</taxon>
        <taxon>Pezizomycotina</taxon>
        <taxon>Dothideomycetes</taxon>
        <taxon>Pleosporomycetidae</taxon>
        <taxon>Pleosporales</taxon>
        <taxon>Pleomassariaceae</taxon>
        <taxon>Pleomassaria</taxon>
    </lineage>
</organism>
<feature type="region of interest" description="Disordered" evidence="1">
    <location>
        <begin position="259"/>
        <end position="293"/>
    </location>
</feature>